<accession>A0A091DJD6</accession>
<evidence type="ECO:0000313" key="2">
    <source>
        <dbReference type="Proteomes" id="UP000028990"/>
    </source>
</evidence>
<evidence type="ECO:0000313" key="1">
    <source>
        <dbReference type="EMBL" id="KFO22911.1"/>
    </source>
</evidence>
<dbReference type="AlphaFoldDB" id="A0A091DJD6"/>
<gene>
    <name evidence="1" type="ORF">H920_15677</name>
</gene>
<sequence>MAFMTLTLFYMDFMGKGLYQVCDVSMLAVMGEPSKARVIPDLGFCLVDSTFALPQVAPLLFMGSVVQISQSVTAYKV</sequence>
<reference evidence="1 2" key="1">
    <citation type="submission" date="2013-11" db="EMBL/GenBank/DDBJ databases">
        <title>The Damaraland mole rat (Fukomys damarensis) genome and evolution of African mole rats.</title>
        <authorList>
            <person name="Gladyshev V.N."/>
            <person name="Fang X."/>
        </authorList>
    </citation>
    <scope>NUCLEOTIDE SEQUENCE [LARGE SCALE GENOMIC DNA]</scope>
    <source>
        <tissue evidence="1">Liver</tissue>
    </source>
</reference>
<organism evidence="1 2">
    <name type="scientific">Fukomys damarensis</name>
    <name type="common">Damaraland mole rat</name>
    <name type="synonym">Cryptomys damarensis</name>
    <dbReference type="NCBI Taxonomy" id="885580"/>
    <lineage>
        <taxon>Eukaryota</taxon>
        <taxon>Metazoa</taxon>
        <taxon>Chordata</taxon>
        <taxon>Craniata</taxon>
        <taxon>Vertebrata</taxon>
        <taxon>Euteleostomi</taxon>
        <taxon>Mammalia</taxon>
        <taxon>Eutheria</taxon>
        <taxon>Euarchontoglires</taxon>
        <taxon>Glires</taxon>
        <taxon>Rodentia</taxon>
        <taxon>Hystricomorpha</taxon>
        <taxon>Bathyergidae</taxon>
        <taxon>Fukomys</taxon>
    </lineage>
</organism>
<dbReference type="EMBL" id="KN123896">
    <property type="protein sequence ID" value="KFO22911.1"/>
    <property type="molecule type" value="Genomic_DNA"/>
</dbReference>
<dbReference type="Proteomes" id="UP000028990">
    <property type="component" value="Unassembled WGS sequence"/>
</dbReference>
<keyword evidence="2" id="KW-1185">Reference proteome</keyword>
<proteinExistence type="predicted"/>
<name>A0A091DJD6_FUKDA</name>
<protein>
    <submittedName>
        <fullName evidence="1">Solute carrier family 45 member 3</fullName>
    </submittedName>
</protein>